<dbReference type="InterPro" id="IPR001789">
    <property type="entry name" value="Sig_transdc_resp-reg_receiver"/>
</dbReference>
<dbReference type="PROSITE" id="PS50110">
    <property type="entry name" value="RESPONSE_REGULATORY"/>
    <property type="match status" value="1"/>
</dbReference>
<feature type="modified residue" description="4-aspartylphosphate" evidence="2">
    <location>
        <position position="56"/>
    </location>
</feature>
<protein>
    <submittedName>
        <fullName evidence="4">Response regulator receiver domain-containing protein</fullName>
    </submittedName>
</protein>
<dbReference type="AlphaFoldDB" id="A0A1W2E3F3"/>
<organism evidence="4 5">
    <name type="scientific">Sporomusa malonica</name>
    <dbReference type="NCBI Taxonomy" id="112901"/>
    <lineage>
        <taxon>Bacteria</taxon>
        <taxon>Bacillati</taxon>
        <taxon>Bacillota</taxon>
        <taxon>Negativicutes</taxon>
        <taxon>Selenomonadales</taxon>
        <taxon>Sporomusaceae</taxon>
        <taxon>Sporomusa</taxon>
    </lineage>
</organism>
<gene>
    <name evidence="4" type="ORF">SAMN04488500_12032</name>
</gene>
<reference evidence="4 5" key="1">
    <citation type="submission" date="2017-04" db="EMBL/GenBank/DDBJ databases">
        <authorList>
            <person name="Afonso C.L."/>
            <person name="Miller P.J."/>
            <person name="Scott M.A."/>
            <person name="Spackman E."/>
            <person name="Goraichik I."/>
            <person name="Dimitrov K.M."/>
            <person name="Suarez D.L."/>
            <person name="Swayne D.E."/>
        </authorList>
    </citation>
    <scope>NUCLEOTIDE SEQUENCE [LARGE SCALE GENOMIC DNA]</scope>
    <source>
        <strain evidence="4 5">DSM 5090</strain>
    </source>
</reference>
<evidence type="ECO:0000259" key="3">
    <source>
        <dbReference type="PROSITE" id="PS50110"/>
    </source>
</evidence>
<dbReference type="GO" id="GO:0000160">
    <property type="term" value="P:phosphorelay signal transduction system"/>
    <property type="evidence" value="ECO:0007669"/>
    <property type="project" value="InterPro"/>
</dbReference>
<dbReference type="RefSeq" id="WP_281252413.1">
    <property type="nucleotide sequence ID" value="NZ_FWXI01000020.1"/>
</dbReference>
<dbReference type="InterPro" id="IPR050595">
    <property type="entry name" value="Bact_response_regulator"/>
</dbReference>
<feature type="domain" description="Response regulatory" evidence="3">
    <location>
        <begin position="7"/>
        <end position="73"/>
    </location>
</feature>
<keyword evidence="5" id="KW-1185">Reference proteome</keyword>
<dbReference type="PANTHER" id="PTHR44591:SF3">
    <property type="entry name" value="RESPONSE REGULATORY DOMAIN-CONTAINING PROTEIN"/>
    <property type="match status" value="1"/>
</dbReference>
<dbReference type="STRING" id="112901.SAMN04488500_12032"/>
<accession>A0A1W2E3F3</accession>
<dbReference type="Proteomes" id="UP000192738">
    <property type="component" value="Unassembled WGS sequence"/>
</dbReference>
<dbReference type="Gene3D" id="3.40.50.2300">
    <property type="match status" value="1"/>
</dbReference>
<keyword evidence="1 2" id="KW-0597">Phosphoprotein</keyword>
<proteinExistence type="predicted"/>
<evidence type="ECO:0000256" key="1">
    <source>
        <dbReference type="ARBA" id="ARBA00022553"/>
    </source>
</evidence>
<name>A0A1W2E3F3_9FIRM</name>
<evidence type="ECO:0000313" key="4">
    <source>
        <dbReference type="EMBL" id="SMD04263.1"/>
    </source>
</evidence>
<dbReference type="PANTHER" id="PTHR44591">
    <property type="entry name" value="STRESS RESPONSE REGULATOR PROTEIN 1"/>
    <property type="match status" value="1"/>
</dbReference>
<evidence type="ECO:0000256" key="2">
    <source>
        <dbReference type="PROSITE-ProRule" id="PRU00169"/>
    </source>
</evidence>
<evidence type="ECO:0000313" key="5">
    <source>
        <dbReference type="Proteomes" id="UP000192738"/>
    </source>
</evidence>
<dbReference type="EMBL" id="FWXI01000020">
    <property type="protein sequence ID" value="SMD04263.1"/>
    <property type="molecule type" value="Genomic_DNA"/>
</dbReference>
<sequence>MGKSQATILVIDDQPGIRRLLTEVLQDEGYSVMTAANGYEGIQVATDTKPNVILMDMKMPGMDGIETLKELKH</sequence>
<dbReference type="Pfam" id="PF00072">
    <property type="entry name" value="Response_reg"/>
    <property type="match status" value="1"/>
</dbReference>
<dbReference type="SUPFAM" id="SSF52172">
    <property type="entry name" value="CheY-like"/>
    <property type="match status" value="1"/>
</dbReference>
<dbReference type="InterPro" id="IPR011006">
    <property type="entry name" value="CheY-like_superfamily"/>
</dbReference>